<organism evidence="2 3">
    <name type="scientific">Halalkalibacter alkalisediminis</name>
    <dbReference type="NCBI Taxonomy" id="935616"/>
    <lineage>
        <taxon>Bacteria</taxon>
        <taxon>Bacillati</taxon>
        <taxon>Bacillota</taxon>
        <taxon>Bacilli</taxon>
        <taxon>Bacillales</taxon>
        <taxon>Bacillaceae</taxon>
        <taxon>Halalkalibacter</taxon>
    </lineage>
</organism>
<dbReference type="Pfam" id="PF00712">
    <property type="entry name" value="DNA_pol3_beta"/>
    <property type="match status" value="1"/>
</dbReference>
<name>A0ABV6NL57_9BACI</name>
<protein>
    <recommendedName>
        <fullName evidence="1">DNA polymerase III beta sliding clamp N-terminal domain-containing protein</fullName>
    </recommendedName>
</protein>
<keyword evidence="3" id="KW-1185">Reference proteome</keyword>
<gene>
    <name evidence="2" type="ORF">ACFFH4_21605</name>
</gene>
<dbReference type="SUPFAM" id="SSF55979">
    <property type="entry name" value="DNA clamp"/>
    <property type="match status" value="1"/>
</dbReference>
<dbReference type="InterPro" id="IPR022634">
    <property type="entry name" value="DNA_polIII_beta_N"/>
</dbReference>
<proteinExistence type="predicted"/>
<evidence type="ECO:0000313" key="2">
    <source>
        <dbReference type="EMBL" id="MFC0561507.1"/>
    </source>
</evidence>
<reference evidence="2 3" key="1">
    <citation type="submission" date="2024-09" db="EMBL/GenBank/DDBJ databases">
        <authorList>
            <person name="Sun Q."/>
            <person name="Mori K."/>
        </authorList>
    </citation>
    <scope>NUCLEOTIDE SEQUENCE [LARGE SCALE GENOMIC DNA]</scope>
    <source>
        <strain evidence="2 3">NCAIM B.02301</strain>
    </source>
</reference>
<dbReference type="RefSeq" id="WP_273848148.1">
    <property type="nucleotide sequence ID" value="NZ_JAQQWT010000053.1"/>
</dbReference>
<evidence type="ECO:0000313" key="3">
    <source>
        <dbReference type="Proteomes" id="UP001589833"/>
    </source>
</evidence>
<feature type="domain" description="DNA polymerase III beta sliding clamp N-terminal" evidence="1">
    <location>
        <begin position="2"/>
        <end position="59"/>
    </location>
</feature>
<dbReference type="Proteomes" id="UP001589833">
    <property type="component" value="Unassembled WGS sequence"/>
</dbReference>
<sequence length="59" mass="6330">MTIPILTGVKIVASDEGVTLTGSDSDISIETFIPKTEDGKEIVTVKETGSIVLQSRYFV</sequence>
<dbReference type="Gene3D" id="3.10.150.10">
    <property type="entry name" value="DNA Polymerase III, subunit A, domain 2"/>
    <property type="match status" value="1"/>
</dbReference>
<evidence type="ECO:0000259" key="1">
    <source>
        <dbReference type="Pfam" id="PF00712"/>
    </source>
</evidence>
<dbReference type="InterPro" id="IPR046938">
    <property type="entry name" value="DNA_clamp_sf"/>
</dbReference>
<accession>A0ABV6NL57</accession>
<comment type="caution">
    <text evidence="2">The sequence shown here is derived from an EMBL/GenBank/DDBJ whole genome shotgun (WGS) entry which is preliminary data.</text>
</comment>
<dbReference type="EMBL" id="JBHLTR010000072">
    <property type="protein sequence ID" value="MFC0561507.1"/>
    <property type="molecule type" value="Genomic_DNA"/>
</dbReference>